<evidence type="ECO:0000259" key="2">
    <source>
        <dbReference type="PROSITE" id="PS51352"/>
    </source>
</evidence>
<comment type="caution">
    <text evidence="3">The sequence shown here is derived from an EMBL/GenBank/DDBJ whole genome shotgun (WGS) entry which is preliminary data.</text>
</comment>
<dbReference type="CDD" id="cd02947">
    <property type="entry name" value="TRX_family"/>
    <property type="match status" value="2"/>
</dbReference>
<feature type="domain" description="Thioredoxin" evidence="2">
    <location>
        <begin position="104"/>
        <end position="220"/>
    </location>
</feature>
<feature type="compositionally biased region" description="Low complexity" evidence="1">
    <location>
        <begin position="280"/>
        <end position="293"/>
    </location>
</feature>
<dbReference type="EMBL" id="VFQX01000009">
    <property type="protein sequence ID" value="KAF0982438.1"/>
    <property type="molecule type" value="Genomic_DNA"/>
</dbReference>
<feature type="region of interest" description="Disordered" evidence="1">
    <location>
        <begin position="237"/>
        <end position="359"/>
    </location>
</feature>
<sequence length="359" mass="40166">MSPGLIHVQSEVHFHDLLKKNELVVVYLKAEWCGVCTRFGPVVERISKEKEKVLFLIVDVDKSPTIQKELKSKAMPTFVFFLDGKEFSRIDGASEQMLQNYTETLLLQKQPSFMENGILHIVKEKDFNESLKNHANCVVDFYADWCQPCKMIAPSYEELAKNTTDVLFMKVNVDNLRNVMTKCRVTCMPTFCVFKDGKMKEKIEGGSMQLLKKAIDDFKLSTVEYTKRDLMAAEAEIKGSASKSGTEKNKATMSPKTSSTGKKANPTIAQPPTKSAHQVSSSSSTKKSTTSSTHSNNNPPKMDASPQKPKVVKKEASSNSTPPRASQNILTSPYLSSVPPFRSPHKEQKVKKQKSPYLN</sequence>
<gene>
    <name evidence="3" type="ORF">FDP41_011368</name>
</gene>
<dbReference type="OrthoDB" id="10263751at2759"/>
<dbReference type="Gene3D" id="3.40.30.10">
    <property type="entry name" value="Glutaredoxin"/>
    <property type="match status" value="2"/>
</dbReference>
<organism evidence="3 4">
    <name type="scientific">Naegleria fowleri</name>
    <name type="common">Brain eating amoeba</name>
    <dbReference type="NCBI Taxonomy" id="5763"/>
    <lineage>
        <taxon>Eukaryota</taxon>
        <taxon>Discoba</taxon>
        <taxon>Heterolobosea</taxon>
        <taxon>Tetramitia</taxon>
        <taxon>Eutetramitia</taxon>
        <taxon>Vahlkampfiidae</taxon>
        <taxon>Naegleria</taxon>
    </lineage>
</organism>
<dbReference type="PANTHER" id="PTHR10438:SF463">
    <property type="entry name" value="THIOREDOXIN"/>
    <property type="match status" value="1"/>
</dbReference>
<dbReference type="GeneID" id="68118583"/>
<dbReference type="PROSITE" id="PS51352">
    <property type="entry name" value="THIOREDOXIN_2"/>
    <property type="match status" value="1"/>
</dbReference>
<dbReference type="VEuPathDB" id="AmoebaDB:NfTy_019590"/>
<dbReference type="VEuPathDB" id="AmoebaDB:FDP41_011368"/>
<dbReference type="InterPro" id="IPR013766">
    <property type="entry name" value="Thioredoxin_domain"/>
</dbReference>
<dbReference type="AlphaFoldDB" id="A0A6A5C9S8"/>
<reference evidence="3 4" key="1">
    <citation type="journal article" date="2019" name="Sci. Rep.">
        <title>Nanopore sequencing improves the draft genome of the human pathogenic amoeba Naegleria fowleri.</title>
        <authorList>
            <person name="Liechti N."/>
            <person name="Schurch N."/>
            <person name="Bruggmann R."/>
            <person name="Wittwer M."/>
        </authorList>
    </citation>
    <scope>NUCLEOTIDE SEQUENCE [LARGE SCALE GENOMIC DNA]</scope>
    <source>
        <strain evidence="3 4">ATCC 30894</strain>
    </source>
</reference>
<dbReference type="PANTHER" id="PTHR10438">
    <property type="entry name" value="THIOREDOXIN"/>
    <property type="match status" value="1"/>
</dbReference>
<dbReference type="Proteomes" id="UP000444721">
    <property type="component" value="Unassembled WGS sequence"/>
</dbReference>
<feature type="compositionally biased region" description="Polar residues" evidence="1">
    <location>
        <begin position="317"/>
        <end position="335"/>
    </location>
</feature>
<dbReference type="InterPro" id="IPR036249">
    <property type="entry name" value="Thioredoxin-like_sf"/>
</dbReference>
<keyword evidence="4" id="KW-1185">Reference proteome</keyword>
<feature type="compositionally biased region" description="Basic residues" evidence="1">
    <location>
        <begin position="348"/>
        <end position="359"/>
    </location>
</feature>
<dbReference type="VEuPathDB" id="AmoebaDB:NF0034770"/>
<evidence type="ECO:0000313" key="4">
    <source>
        <dbReference type="Proteomes" id="UP000444721"/>
    </source>
</evidence>
<feature type="compositionally biased region" description="Polar residues" evidence="1">
    <location>
        <begin position="251"/>
        <end position="279"/>
    </location>
</feature>
<protein>
    <recommendedName>
        <fullName evidence="2">Thioredoxin domain-containing protein</fullName>
    </recommendedName>
</protein>
<dbReference type="InterPro" id="IPR050620">
    <property type="entry name" value="Thioredoxin_H-type-like"/>
</dbReference>
<name>A0A6A5C9S8_NAEFO</name>
<evidence type="ECO:0000313" key="3">
    <source>
        <dbReference type="EMBL" id="KAF0982438.1"/>
    </source>
</evidence>
<proteinExistence type="predicted"/>
<dbReference type="SUPFAM" id="SSF52833">
    <property type="entry name" value="Thioredoxin-like"/>
    <property type="match status" value="2"/>
</dbReference>
<accession>A0A6A5C9S8</accession>
<evidence type="ECO:0000256" key="1">
    <source>
        <dbReference type="SAM" id="MobiDB-lite"/>
    </source>
</evidence>
<dbReference type="RefSeq" id="XP_044567151.1">
    <property type="nucleotide sequence ID" value="XM_044701768.1"/>
</dbReference>
<dbReference type="PRINTS" id="PR00421">
    <property type="entry name" value="THIOREDOXIN"/>
</dbReference>
<dbReference type="Pfam" id="PF00085">
    <property type="entry name" value="Thioredoxin"/>
    <property type="match status" value="2"/>
</dbReference>